<keyword evidence="1" id="KW-0812">Transmembrane</keyword>
<dbReference type="OrthoDB" id="2896006at2759"/>
<reference evidence="2" key="2">
    <citation type="journal article" date="2023" name="IMA Fungus">
        <title>Comparative genomic study of the Penicillium genus elucidates a diverse pangenome and 15 lateral gene transfer events.</title>
        <authorList>
            <person name="Petersen C."/>
            <person name="Sorensen T."/>
            <person name="Nielsen M.R."/>
            <person name="Sondergaard T.E."/>
            <person name="Sorensen J.L."/>
            <person name="Fitzpatrick D.A."/>
            <person name="Frisvad J.C."/>
            <person name="Nielsen K.L."/>
        </authorList>
    </citation>
    <scope>NUCLEOTIDE SEQUENCE</scope>
    <source>
        <strain evidence="2">IBT 3081</strain>
    </source>
</reference>
<keyword evidence="1" id="KW-1133">Transmembrane helix</keyword>
<keyword evidence="3" id="KW-1185">Reference proteome</keyword>
<dbReference type="RefSeq" id="XP_056580858.1">
    <property type="nucleotide sequence ID" value="XM_056724608.1"/>
</dbReference>
<reference evidence="2" key="1">
    <citation type="submission" date="2022-12" db="EMBL/GenBank/DDBJ databases">
        <authorList>
            <person name="Petersen C."/>
        </authorList>
    </citation>
    <scope>NUCLEOTIDE SEQUENCE</scope>
    <source>
        <strain evidence="2">IBT 3081</strain>
    </source>
</reference>
<gene>
    <name evidence="2" type="ORF">N7517_006878</name>
</gene>
<dbReference type="GeneID" id="81463791"/>
<organism evidence="2 3">
    <name type="scientific">Penicillium concentricum</name>
    <dbReference type="NCBI Taxonomy" id="293559"/>
    <lineage>
        <taxon>Eukaryota</taxon>
        <taxon>Fungi</taxon>
        <taxon>Dikarya</taxon>
        <taxon>Ascomycota</taxon>
        <taxon>Pezizomycotina</taxon>
        <taxon>Eurotiomycetes</taxon>
        <taxon>Eurotiomycetidae</taxon>
        <taxon>Eurotiales</taxon>
        <taxon>Aspergillaceae</taxon>
        <taxon>Penicillium</taxon>
    </lineage>
</organism>
<comment type="caution">
    <text evidence="2">The sequence shown here is derived from an EMBL/GenBank/DDBJ whole genome shotgun (WGS) entry which is preliminary data.</text>
</comment>
<name>A0A9W9SA37_9EURO</name>
<dbReference type="AlphaFoldDB" id="A0A9W9SA37"/>
<evidence type="ECO:0000256" key="1">
    <source>
        <dbReference type="SAM" id="Phobius"/>
    </source>
</evidence>
<sequence>MNEVQSLMQGSMVSSEEMPISTSKRAGAEILAVIIMLAFLLFGLLPASITLILTEASLLPDKLETTIPSPTKERGSTIAELLGGEKAPTGLAAFSSALKGFGVPQFLWLIELHLKKCFIQIAFEVLTMQIILGII</sequence>
<keyword evidence="1" id="KW-0472">Membrane</keyword>
<proteinExistence type="predicted"/>
<evidence type="ECO:0000313" key="2">
    <source>
        <dbReference type="EMBL" id="KAJ5374872.1"/>
    </source>
</evidence>
<accession>A0A9W9SA37</accession>
<dbReference type="Proteomes" id="UP001147752">
    <property type="component" value="Unassembled WGS sequence"/>
</dbReference>
<evidence type="ECO:0000313" key="3">
    <source>
        <dbReference type="Proteomes" id="UP001147752"/>
    </source>
</evidence>
<protein>
    <submittedName>
        <fullName evidence="2">Uncharacterized protein</fullName>
    </submittedName>
</protein>
<feature type="transmembrane region" description="Helical" evidence="1">
    <location>
        <begin position="30"/>
        <end position="53"/>
    </location>
</feature>
<dbReference type="EMBL" id="JAPZBT010000002">
    <property type="protein sequence ID" value="KAJ5374872.1"/>
    <property type="molecule type" value="Genomic_DNA"/>
</dbReference>